<evidence type="ECO:0000313" key="3">
    <source>
        <dbReference type="Proteomes" id="UP000294003"/>
    </source>
</evidence>
<keyword evidence="3" id="KW-1185">Reference proteome</keyword>
<accession>A0ABY0HEI5</accession>
<feature type="region of interest" description="Disordered" evidence="1">
    <location>
        <begin position="279"/>
        <end position="329"/>
    </location>
</feature>
<gene>
    <name evidence="2" type="ORF">DL762_003106</name>
</gene>
<protein>
    <recommendedName>
        <fullName evidence="4">START domain-containing protein</fullName>
    </recommendedName>
</protein>
<evidence type="ECO:0000313" key="2">
    <source>
        <dbReference type="EMBL" id="RYO89657.1"/>
    </source>
</evidence>
<evidence type="ECO:0000256" key="1">
    <source>
        <dbReference type="SAM" id="MobiDB-lite"/>
    </source>
</evidence>
<feature type="compositionally biased region" description="Low complexity" evidence="1">
    <location>
        <begin position="379"/>
        <end position="410"/>
    </location>
</feature>
<evidence type="ECO:0008006" key="4">
    <source>
        <dbReference type="Google" id="ProtNLM"/>
    </source>
</evidence>
<sequence>MTRTVSRRHIIGLAMESWYGGRHDGQASFVNLAPKLQFGRDQNTCANCNKPHTSVPPPTRPVSLDDWPIRTEDSEQILGLNALIVDARGGGEHAIPRAVRMPSTDSDTIGRLKKEAVGEVSSESLLTGVASFLRLIGSEDMIKRVWSRPEFLLYCPHNFWMKQEEYRLCAGVRARPRDEEPDLVRLYISDGQYVMPPDGGGDIVKVTWALGQRDFSYVLSYRRAIGVGPILHQREIAGKVTRKHAIQAVVNTLPTSLLDAAVPGYREEEGKWLMQAAAKATGPKPSREISKLRSPSPPREARSSAEEVSINKPYHGQPQAGDAGAGWEVKERTQPSRCWRILWLRFGQQQRIARMLRKAELASIEYRWITAAAPLNKRSPSASVKKTAAAKSATGSKRGRLSKSNASVAVAKKKRPRRSPRRTALVSNAAFKDKGTIVLQVPDVACPIPGPPAEFRVILPAKGSSRRKPGSSFRCWGNPLRHTCR</sequence>
<feature type="compositionally biased region" description="Basic residues" evidence="1">
    <location>
        <begin position="411"/>
        <end position="421"/>
    </location>
</feature>
<organism evidence="2 3">
    <name type="scientific">Monosporascus cannonballus</name>
    <dbReference type="NCBI Taxonomy" id="155416"/>
    <lineage>
        <taxon>Eukaryota</taxon>
        <taxon>Fungi</taxon>
        <taxon>Dikarya</taxon>
        <taxon>Ascomycota</taxon>
        <taxon>Pezizomycotina</taxon>
        <taxon>Sordariomycetes</taxon>
        <taxon>Xylariomycetidae</taxon>
        <taxon>Xylariales</taxon>
        <taxon>Xylariales incertae sedis</taxon>
        <taxon>Monosporascus</taxon>
    </lineage>
</organism>
<feature type="region of interest" description="Disordered" evidence="1">
    <location>
        <begin position="377"/>
        <end position="422"/>
    </location>
</feature>
<dbReference type="Proteomes" id="UP000294003">
    <property type="component" value="Unassembled WGS sequence"/>
</dbReference>
<reference evidence="2 3" key="1">
    <citation type="submission" date="2018-06" db="EMBL/GenBank/DDBJ databases">
        <title>Complete Genomes of Monosporascus.</title>
        <authorList>
            <person name="Robinson A.J."/>
            <person name="Natvig D.O."/>
        </authorList>
    </citation>
    <scope>NUCLEOTIDE SEQUENCE [LARGE SCALE GENOMIC DNA]</scope>
    <source>
        <strain evidence="2 3">CBS 609.92</strain>
    </source>
</reference>
<dbReference type="EMBL" id="QJNS01000069">
    <property type="protein sequence ID" value="RYO89657.1"/>
    <property type="molecule type" value="Genomic_DNA"/>
</dbReference>
<name>A0ABY0HEI5_9PEZI</name>
<comment type="caution">
    <text evidence="2">The sequence shown here is derived from an EMBL/GenBank/DDBJ whole genome shotgun (WGS) entry which is preliminary data.</text>
</comment>
<proteinExistence type="predicted"/>